<feature type="non-terminal residue" evidence="1">
    <location>
        <position position="1"/>
    </location>
</feature>
<dbReference type="Proteomes" id="UP000321570">
    <property type="component" value="Unassembled WGS sequence"/>
</dbReference>
<gene>
    <name evidence="1" type="ORF">WMSIL1_LOCUS12894</name>
</gene>
<evidence type="ECO:0000313" key="1">
    <source>
        <dbReference type="EMBL" id="VUZ54784.1"/>
    </source>
</evidence>
<dbReference type="EMBL" id="CABIJS010000666">
    <property type="protein sequence ID" value="VUZ54784.1"/>
    <property type="molecule type" value="Genomic_DNA"/>
</dbReference>
<protein>
    <submittedName>
        <fullName evidence="1">Uncharacterized protein</fullName>
    </submittedName>
</protein>
<dbReference type="AlphaFoldDB" id="A0A564Z7M4"/>
<organism evidence="1 2">
    <name type="scientific">Hymenolepis diminuta</name>
    <name type="common">Rat tapeworm</name>
    <dbReference type="NCBI Taxonomy" id="6216"/>
    <lineage>
        <taxon>Eukaryota</taxon>
        <taxon>Metazoa</taxon>
        <taxon>Spiralia</taxon>
        <taxon>Lophotrochozoa</taxon>
        <taxon>Platyhelminthes</taxon>
        <taxon>Cestoda</taxon>
        <taxon>Eucestoda</taxon>
        <taxon>Cyclophyllidea</taxon>
        <taxon>Hymenolepididae</taxon>
        <taxon>Hymenolepis</taxon>
    </lineage>
</organism>
<reference evidence="1 2" key="1">
    <citation type="submission" date="2019-07" db="EMBL/GenBank/DDBJ databases">
        <authorList>
            <person name="Jastrzebski P J."/>
            <person name="Paukszto L."/>
            <person name="Jastrzebski P J."/>
        </authorList>
    </citation>
    <scope>NUCLEOTIDE SEQUENCE [LARGE SCALE GENOMIC DNA]</scope>
    <source>
        <strain evidence="1 2">WMS-il1</strain>
    </source>
</reference>
<keyword evidence="2" id="KW-1185">Reference proteome</keyword>
<name>A0A564Z7M4_HYMDI</name>
<proteinExistence type="predicted"/>
<evidence type="ECO:0000313" key="2">
    <source>
        <dbReference type="Proteomes" id="UP000321570"/>
    </source>
</evidence>
<sequence length="86" mass="9864">TLTFSSLCLYDSNLYLSCLDEFIDSPSFCNYLVSFKVHLHSHMLVSYLLLRCSPISSNPHLSLTLSNPHLGSFNTLWPTQLIVFYF</sequence>
<accession>A0A564Z7M4</accession>